<dbReference type="STRING" id="1817892.AUK40_05260"/>
<dbReference type="EMBL" id="MNZT01000093">
    <property type="protein sequence ID" value="OIP96141.1"/>
    <property type="molecule type" value="Genomic_DNA"/>
</dbReference>
<feature type="transmembrane region" description="Helical" evidence="6">
    <location>
        <begin position="389"/>
        <end position="406"/>
    </location>
</feature>
<reference evidence="8 9" key="1">
    <citation type="journal article" date="2016" name="Environ. Microbiol.">
        <title>Genomic resolution of a cold subsurface aquifer community provides metabolic insights for novel microbes adapted to high CO concentrations.</title>
        <authorList>
            <person name="Probst A.J."/>
            <person name="Castelle C.J."/>
            <person name="Singh A."/>
            <person name="Brown C.T."/>
            <person name="Anantharaman K."/>
            <person name="Sharon I."/>
            <person name="Hug L.A."/>
            <person name="Burstein D."/>
            <person name="Emerson J.B."/>
            <person name="Thomas B.C."/>
            <person name="Banfield J.F."/>
        </authorList>
    </citation>
    <scope>NUCLEOTIDE SEQUENCE [LARGE SCALE GENOMIC DNA]</scope>
    <source>
        <strain evidence="8">CG2_30_54_11</strain>
    </source>
</reference>
<feature type="transmembrane region" description="Helical" evidence="6">
    <location>
        <begin position="185"/>
        <end position="204"/>
    </location>
</feature>
<evidence type="ECO:0000313" key="9">
    <source>
        <dbReference type="Proteomes" id="UP000183245"/>
    </source>
</evidence>
<keyword evidence="5" id="KW-0802">TPR repeat</keyword>
<organism evidence="8 9">
    <name type="scientific">Candidatus Wirthbacteria bacterium CG2_30_54_11</name>
    <dbReference type="NCBI Taxonomy" id="1817892"/>
    <lineage>
        <taxon>Bacteria</taxon>
        <taxon>Candidatus Wirthbacteria</taxon>
    </lineage>
</organism>
<dbReference type="Gene3D" id="1.25.40.10">
    <property type="entry name" value="Tetratricopeptide repeat domain"/>
    <property type="match status" value="1"/>
</dbReference>
<feature type="transmembrane region" description="Helical" evidence="6">
    <location>
        <begin position="28"/>
        <end position="45"/>
    </location>
</feature>
<feature type="transmembrane region" description="Helical" evidence="6">
    <location>
        <begin position="118"/>
        <end position="138"/>
    </location>
</feature>
<dbReference type="InterPro" id="IPR051533">
    <property type="entry name" value="WaaL-like"/>
</dbReference>
<dbReference type="Proteomes" id="UP000183245">
    <property type="component" value="Unassembled WGS sequence"/>
</dbReference>
<feature type="domain" description="O-antigen ligase-related" evidence="7">
    <location>
        <begin position="195"/>
        <end position="343"/>
    </location>
</feature>
<feature type="transmembrane region" description="Helical" evidence="6">
    <location>
        <begin position="327"/>
        <end position="346"/>
    </location>
</feature>
<dbReference type="InterPro" id="IPR019734">
    <property type="entry name" value="TPR_rpt"/>
</dbReference>
<protein>
    <recommendedName>
        <fullName evidence="7">O-antigen ligase-related domain-containing protein</fullName>
    </recommendedName>
</protein>
<evidence type="ECO:0000256" key="1">
    <source>
        <dbReference type="ARBA" id="ARBA00004141"/>
    </source>
</evidence>
<feature type="transmembrane region" description="Helical" evidence="6">
    <location>
        <begin position="86"/>
        <end position="106"/>
    </location>
</feature>
<feature type="transmembrane region" description="Helical" evidence="6">
    <location>
        <begin position="233"/>
        <end position="252"/>
    </location>
</feature>
<dbReference type="Pfam" id="PF13181">
    <property type="entry name" value="TPR_8"/>
    <property type="match status" value="1"/>
</dbReference>
<evidence type="ECO:0000256" key="5">
    <source>
        <dbReference type="PROSITE-ProRule" id="PRU00339"/>
    </source>
</evidence>
<evidence type="ECO:0000256" key="6">
    <source>
        <dbReference type="SAM" id="Phobius"/>
    </source>
</evidence>
<evidence type="ECO:0000256" key="4">
    <source>
        <dbReference type="ARBA" id="ARBA00023136"/>
    </source>
</evidence>
<dbReference type="PANTHER" id="PTHR37422">
    <property type="entry name" value="TEICHURONIC ACID BIOSYNTHESIS PROTEIN TUAE"/>
    <property type="match status" value="1"/>
</dbReference>
<dbReference type="PROSITE" id="PS50005">
    <property type="entry name" value="TPR"/>
    <property type="match status" value="1"/>
</dbReference>
<dbReference type="AlphaFoldDB" id="A0A1J5IGF1"/>
<sequence length="718" mass="78790">MWLFVIVVAPSWMITGTAQIFEIEKIALIRAGALLMTAAYVIAHLEEHRWPDLRRPLVRPALLWWGIFTLATFFSRTPSASFWGSYFRSQGWTTTTCYILIFLVISTEMKPGRQINRLLCTLTLGSLPVMLYALLQYLGLDPLIWQDMAYGSRVFSTLGQPNFLGVYLAMLIPLTCGLLLTARAVWQKTFCSLFAISQLTVLLWTGSRGAMIGLAAGLSCLLFLSIRTNKQRISAIIALSTLAAAVLLTAALPSPLQSQVQKSLRLSSPTADSRLFFLKGAILGIADRPLLGHGPESIYSTFPLYYDAHIALVDGVDSMPDRTHNEFADIAYTTGMIGLLAFFYLLFRTAEGAITALAERTKDRPLILGTLGSAGAFIVAVQFSFGTSISYLLFWTLLGVLSVMFGRTVPAEEELEAPAAPVKPARLLIYAAVMLISLTCLVRLALLPVMADREAKTAIEQGRQGDPLASAKTWYRAWSLMPEQTRYAYQTIMALVNAAAQPGETDGAALLGRAHEILDAIARKDFRDMQYYRTLGALLASEATLSKDQTEKLQEAVAAYQTALASAPNRSALHDELGLLYLQTNDLSKSESEFKKALELYPSPEHPAYRVYATHLAGVYLSQGKNREVIDLLAPLTEDAPAPDQMYLFLAYGYLAEHEPAAAIEQADRLPANSLPALSLRLKAYTQTGDTEQIRAAAQAILAIDPGNTEAQTALRSY</sequence>
<keyword evidence="2 6" id="KW-0812">Transmembrane</keyword>
<comment type="caution">
    <text evidence="8">The sequence shown here is derived from an EMBL/GenBank/DDBJ whole genome shotgun (WGS) entry which is preliminary data.</text>
</comment>
<dbReference type="GO" id="GO:0016020">
    <property type="term" value="C:membrane"/>
    <property type="evidence" value="ECO:0007669"/>
    <property type="project" value="UniProtKB-SubCell"/>
</dbReference>
<keyword evidence="4 6" id="KW-0472">Membrane</keyword>
<name>A0A1J5IGF1_9BACT</name>
<evidence type="ECO:0000259" key="7">
    <source>
        <dbReference type="Pfam" id="PF04932"/>
    </source>
</evidence>
<gene>
    <name evidence="8" type="ORF">AUK40_05260</name>
</gene>
<evidence type="ECO:0000256" key="3">
    <source>
        <dbReference type="ARBA" id="ARBA00022989"/>
    </source>
</evidence>
<feature type="transmembrane region" description="Helical" evidence="6">
    <location>
        <begin position="427"/>
        <end position="451"/>
    </location>
</feature>
<dbReference type="InterPro" id="IPR007016">
    <property type="entry name" value="O-antigen_ligase-rel_domated"/>
</dbReference>
<dbReference type="PANTHER" id="PTHR37422:SF13">
    <property type="entry name" value="LIPOPOLYSACCHARIDE BIOSYNTHESIS PROTEIN PA4999-RELATED"/>
    <property type="match status" value="1"/>
</dbReference>
<dbReference type="InterPro" id="IPR011990">
    <property type="entry name" value="TPR-like_helical_dom_sf"/>
</dbReference>
<feature type="repeat" description="TPR" evidence="5">
    <location>
        <begin position="571"/>
        <end position="604"/>
    </location>
</feature>
<evidence type="ECO:0000313" key="8">
    <source>
        <dbReference type="EMBL" id="OIP96141.1"/>
    </source>
</evidence>
<evidence type="ECO:0000256" key="2">
    <source>
        <dbReference type="ARBA" id="ARBA00022692"/>
    </source>
</evidence>
<feature type="transmembrane region" description="Helical" evidence="6">
    <location>
        <begin position="158"/>
        <end position="180"/>
    </location>
</feature>
<accession>A0A1J5IGF1</accession>
<dbReference type="SUPFAM" id="SSF48452">
    <property type="entry name" value="TPR-like"/>
    <property type="match status" value="1"/>
</dbReference>
<proteinExistence type="predicted"/>
<keyword evidence="3 6" id="KW-1133">Transmembrane helix</keyword>
<feature type="transmembrane region" description="Helical" evidence="6">
    <location>
        <begin position="57"/>
        <end position="74"/>
    </location>
</feature>
<dbReference type="Pfam" id="PF04932">
    <property type="entry name" value="Wzy_C"/>
    <property type="match status" value="1"/>
</dbReference>
<comment type="subcellular location">
    <subcellularLocation>
        <location evidence="1">Membrane</location>
        <topology evidence="1">Multi-pass membrane protein</topology>
    </subcellularLocation>
</comment>
<feature type="transmembrane region" description="Helical" evidence="6">
    <location>
        <begin position="366"/>
        <end position="383"/>
    </location>
</feature>
<feature type="transmembrane region" description="Helical" evidence="6">
    <location>
        <begin position="210"/>
        <end position="226"/>
    </location>
</feature>